<evidence type="ECO:0000256" key="6">
    <source>
        <dbReference type="ARBA" id="ARBA00022630"/>
    </source>
</evidence>
<keyword evidence="7 11" id="KW-0274">FAD</keyword>
<feature type="domain" description="Major facilitator superfamily (MFS) profile" evidence="14">
    <location>
        <begin position="91"/>
        <end position="535"/>
    </location>
</feature>
<dbReference type="GeneID" id="28732391"/>
<evidence type="ECO:0000256" key="4">
    <source>
        <dbReference type="ARBA" id="ARBA00010790"/>
    </source>
</evidence>
<organism evidence="15 16">
    <name type="scientific">Cyphellophora attinorum</name>
    <dbReference type="NCBI Taxonomy" id="1664694"/>
    <lineage>
        <taxon>Eukaryota</taxon>
        <taxon>Fungi</taxon>
        <taxon>Dikarya</taxon>
        <taxon>Ascomycota</taxon>
        <taxon>Pezizomycotina</taxon>
        <taxon>Eurotiomycetes</taxon>
        <taxon>Chaetothyriomycetidae</taxon>
        <taxon>Chaetothyriales</taxon>
        <taxon>Cyphellophoraceae</taxon>
        <taxon>Cyphellophora</taxon>
    </lineage>
</organism>
<dbReference type="SUPFAM" id="SSF103473">
    <property type="entry name" value="MFS general substrate transporter"/>
    <property type="match status" value="1"/>
</dbReference>
<evidence type="ECO:0000313" key="15">
    <source>
        <dbReference type="EMBL" id="KPI34631.1"/>
    </source>
</evidence>
<dbReference type="RefSeq" id="XP_017994594.1">
    <property type="nucleotide sequence ID" value="XM_018140510.1"/>
</dbReference>
<keyword evidence="13" id="KW-0472">Membrane</keyword>
<dbReference type="Pfam" id="PF07690">
    <property type="entry name" value="MFS_1"/>
    <property type="match status" value="1"/>
</dbReference>
<evidence type="ECO:0000256" key="12">
    <source>
        <dbReference type="SAM" id="MobiDB-lite"/>
    </source>
</evidence>
<dbReference type="Gene3D" id="3.30.560.10">
    <property type="entry name" value="Glucose Oxidase, domain 3"/>
    <property type="match status" value="1"/>
</dbReference>
<comment type="subcellular location">
    <subcellularLocation>
        <location evidence="2">Membrane</location>
        <topology evidence="2">Multi-pass membrane protein</topology>
    </subcellularLocation>
    <subcellularLocation>
        <location evidence="3">Secreted</location>
        <location evidence="3">Cell wall</location>
    </subcellularLocation>
</comment>
<dbReference type="InterPro" id="IPR036188">
    <property type="entry name" value="FAD/NAD-bd_sf"/>
</dbReference>
<dbReference type="InterPro" id="IPR020846">
    <property type="entry name" value="MFS_dom"/>
</dbReference>
<feature type="transmembrane region" description="Helical" evidence="13">
    <location>
        <begin position="257"/>
        <end position="273"/>
    </location>
</feature>
<feature type="transmembrane region" description="Helical" evidence="13">
    <location>
        <begin position="164"/>
        <end position="183"/>
    </location>
</feature>
<dbReference type="InterPro" id="IPR007867">
    <property type="entry name" value="GMC_OxRtase_C"/>
</dbReference>
<proteinExistence type="inferred from homology"/>
<protein>
    <recommendedName>
        <fullName evidence="10">glucose oxidase</fullName>
        <ecNumber evidence="10">1.1.3.4</ecNumber>
    </recommendedName>
</protein>
<dbReference type="InterPro" id="IPR000172">
    <property type="entry name" value="GMC_OxRdtase_N"/>
</dbReference>
<feature type="transmembrane region" description="Helical" evidence="13">
    <location>
        <begin position="134"/>
        <end position="152"/>
    </location>
</feature>
<evidence type="ECO:0000256" key="9">
    <source>
        <dbReference type="ARBA" id="ARBA00049435"/>
    </source>
</evidence>
<keyword evidence="5" id="KW-0964">Secreted</keyword>
<dbReference type="InterPro" id="IPR027424">
    <property type="entry name" value="Glucose_Oxidase_domain_2"/>
</dbReference>
<keyword evidence="8" id="KW-0560">Oxidoreductase</keyword>
<keyword evidence="13" id="KW-1133">Transmembrane helix</keyword>
<dbReference type="InterPro" id="IPR012132">
    <property type="entry name" value="GMC_OxRdtase"/>
</dbReference>
<feature type="transmembrane region" description="Helical" evidence="13">
    <location>
        <begin position="364"/>
        <end position="388"/>
    </location>
</feature>
<comment type="cofactor">
    <cofactor evidence="1">
        <name>FAD</name>
        <dbReference type="ChEBI" id="CHEBI:57692"/>
    </cofactor>
</comment>
<sequence>MAFLLQYRRFKQRVQQQLAELDGHEKTANPPHRQSRQSSDQTLRGTERAKAEDFRYAKLDGISVEEKENGEKYYLVDFEEDDPYNPRSWSTAHRLGNTFLLDAIAFVVTAASSIDSATAPQAAEALGVSEVVEALGGTGVFLATFGIGALFTAPASEMLGRWPVYVASLTVFACWLVGAALSPNIASQIVFRGLAGFFASAPLTVAGGSMSDLWSVKERTWAFPLFAVVGFGGPVLGPVIASYIGTSPHLSWRWSDWIMLIATGIVIFLVLAFKRETMAPRLLQYKARMFRQLTGDDRFLSQSEVAGHSLGGVLKKNFTRPFILALEPIVLAYTLYLTIVYIILFTFLDGYPYIFERTYGISQGLSNICFIGLLIGIISGFALVPFVVHITNKQLQRDDDDGSGSAINQETRTIFSMIGAPLIPIGLFWMGWTDYASISIWSPLVASGVIGLGIICIFLSAYMYIIDSYEAVAASALTFVALIRYLAAGGMTVVGVPMYKNLGTHDIHNNEFDYIVLGGGTAGLVVASRLSEDPGLSVAVIEAGDFERNNPNVTNATTIGLGKNTRIDWQYDTVPQAFGNNETIIWSAGKGVGGSTLINGMTYIRPASSQMDLWLSLGLEMDWKKLFDCSKKGEHFQPPSAALTALGASYESSDHGYGGPLATCISPHILGGEVHNVLNATFQKLGIPSRHEFNGGDLRGFGIQQTTQDGIADIREDAARAYYYPVMDRPNLIIIPNTTATRILWAEDTSPGEEAVALAAEVSSQTGKVATIRAKREIILSAGALRSPAILEHSGVGNPSILSQQSVEVKVNLSSVGENLQDQTVLAMTANAAQAYPSGLPPFVAHTSFHDLFGAQAFSVYNSTLSKLPSYAAAIAASNNGASDASTQQRLLRTQLDLLLETNTVASEIAPIILGELVGAVFWPLQPFSRGSVHINSTERTAQPRIDPRFFEIDFDIDLAIATAKFVRRLLTTPPFVDIVNITSLNPGYELVPEDASDDVWLKWLKSSMYQPNYHHLGTCAMLPREMGGVVDNEFRVYGTNNVRVVDLSVVPLQIPQYPSASYNFIRRLRNEKELHISTDVSSAAQTKASNDRQTKRTKSPCSLHIAIIGAGVGGLSASIALRLRGHRVSVYEQAAALAEIGAGIQIPPNSTRILHSWGLETALKQFSGVPAALLWRRWQDGSVIGKARLNPRSQQEYGSPYYVTHRAHLHQVLHARAVELGVDIYLNKRVLKVEEAEGGGVDFEDGLTIRPDLTIAADGLKSQARRRLNGSADRGPVGHGLSAYRATIPVDEIKADPDLAWIMERSSLNLWVGNNRHIMSYAITGGQQYNMVITHPARDVGAVEESAVPMSEVLNTMKSYYQGWDPSLMKLLGMIKSTVDWPINAIDIPGTWISKTGKLVILGDAAHAMVPYMALGAAMAVEDAAAIAETLDHISSPEDIPHALKLWEKARRPRVQAVHEASFANGLILHLPDGAVQRARDEAMRDEIESTEYVESSNQWSDPLLTEWIYRHDAVAEVARLWND</sequence>
<dbReference type="SUPFAM" id="SSF51905">
    <property type="entry name" value="FAD/NAD(P)-binding domain"/>
    <property type="match status" value="2"/>
</dbReference>
<dbReference type="Gene3D" id="3.50.50.60">
    <property type="entry name" value="FAD/NAD(P)-binding domain"/>
    <property type="match status" value="2"/>
</dbReference>
<evidence type="ECO:0000256" key="10">
    <source>
        <dbReference type="ARBA" id="ARBA00049722"/>
    </source>
</evidence>
<dbReference type="PRINTS" id="PR00420">
    <property type="entry name" value="RNGMNOXGNASE"/>
</dbReference>
<evidence type="ECO:0000256" key="13">
    <source>
        <dbReference type="SAM" id="Phobius"/>
    </source>
</evidence>
<dbReference type="PROSITE" id="PS50850">
    <property type="entry name" value="MFS"/>
    <property type="match status" value="1"/>
</dbReference>
<keyword evidence="13" id="KW-0812">Transmembrane</keyword>
<dbReference type="OrthoDB" id="269227at2759"/>
<feature type="transmembrane region" description="Helical" evidence="13">
    <location>
        <begin position="95"/>
        <end position="114"/>
    </location>
</feature>
<name>A0A0N0NHF5_9EURO</name>
<dbReference type="PANTHER" id="PTHR11552:SF201">
    <property type="entry name" value="GLUCOSE-METHANOL-CHOLINE OXIDOREDUCTASE N-TERMINAL DOMAIN-CONTAINING PROTEIN"/>
    <property type="match status" value="1"/>
</dbReference>
<dbReference type="GO" id="GO:0046562">
    <property type="term" value="F:beta-D-glucose oxidase activity"/>
    <property type="evidence" value="ECO:0007669"/>
    <property type="project" value="UniProtKB-EC"/>
</dbReference>
<dbReference type="STRING" id="1664694.A0A0N0NHF5"/>
<evidence type="ECO:0000259" key="14">
    <source>
        <dbReference type="PROSITE" id="PS50850"/>
    </source>
</evidence>
<feature type="transmembrane region" description="Helical" evidence="13">
    <location>
        <begin position="414"/>
        <end position="432"/>
    </location>
</feature>
<dbReference type="EC" id="1.1.3.4" evidence="10"/>
<dbReference type="Pfam" id="PF00732">
    <property type="entry name" value="GMC_oxred_N"/>
    <property type="match status" value="1"/>
</dbReference>
<accession>A0A0N0NHF5</accession>
<comment type="catalytic activity">
    <reaction evidence="9">
        <text>beta-D-glucose + O2 = D-glucono-1,5-lactone + H2O2</text>
        <dbReference type="Rhea" id="RHEA:11428"/>
        <dbReference type="ChEBI" id="CHEBI:15379"/>
        <dbReference type="ChEBI" id="CHEBI:15903"/>
        <dbReference type="ChEBI" id="CHEBI:16217"/>
        <dbReference type="ChEBI" id="CHEBI:16240"/>
        <dbReference type="EC" id="1.1.3.4"/>
    </reaction>
    <physiologicalReaction direction="left-to-right" evidence="9">
        <dbReference type="Rhea" id="RHEA:11429"/>
    </physiologicalReaction>
</comment>
<evidence type="ECO:0000256" key="5">
    <source>
        <dbReference type="ARBA" id="ARBA00022512"/>
    </source>
</evidence>
<feature type="region of interest" description="Disordered" evidence="12">
    <location>
        <begin position="21"/>
        <end position="48"/>
    </location>
</feature>
<gene>
    <name evidence="15" type="ORF">AB675_11644</name>
</gene>
<dbReference type="CDD" id="cd17323">
    <property type="entry name" value="MFS_Tpo1_MDR_like"/>
    <property type="match status" value="1"/>
</dbReference>
<feature type="transmembrane region" description="Helical" evidence="13">
    <location>
        <begin position="189"/>
        <end position="209"/>
    </location>
</feature>
<dbReference type="Proteomes" id="UP000038010">
    <property type="component" value="Unassembled WGS sequence"/>
</dbReference>
<dbReference type="Gene3D" id="4.10.450.10">
    <property type="entry name" value="Glucose Oxidase, domain 2"/>
    <property type="match status" value="1"/>
</dbReference>
<evidence type="ECO:0000313" key="16">
    <source>
        <dbReference type="Proteomes" id="UP000038010"/>
    </source>
</evidence>
<evidence type="ECO:0000256" key="8">
    <source>
        <dbReference type="ARBA" id="ARBA00023002"/>
    </source>
</evidence>
<dbReference type="PANTHER" id="PTHR11552">
    <property type="entry name" value="GLUCOSE-METHANOL-CHOLINE GMC OXIDOREDUCTASE"/>
    <property type="match status" value="1"/>
</dbReference>
<evidence type="ECO:0000256" key="2">
    <source>
        <dbReference type="ARBA" id="ARBA00004141"/>
    </source>
</evidence>
<dbReference type="GO" id="GO:0016020">
    <property type="term" value="C:membrane"/>
    <property type="evidence" value="ECO:0007669"/>
    <property type="project" value="UniProtKB-SubCell"/>
</dbReference>
<evidence type="ECO:0000256" key="11">
    <source>
        <dbReference type="RuleBase" id="RU003968"/>
    </source>
</evidence>
<dbReference type="Pfam" id="PF01494">
    <property type="entry name" value="FAD_binding_3"/>
    <property type="match status" value="1"/>
</dbReference>
<keyword evidence="16" id="KW-1185">Reference proteome</keyword>
<keyword evidence="6 11" id="KW-0285">Flavoprotein</keyword>
<dbReference type="GO" id="GO:0022857">
    <property type="term" value="F:transmembrane transporter activity"/>
    <property type="evidence" value="ECO:0007669"/>
    <property type="project" value="InterPro"/>
</dbReference>
<dbReference type="PROSITE" id="PS00623">
    <property type="entry name" value="GMC_OXRED_1"/>
    <property type="match status" value="1"/>
</dbReference>
<dbReference type="SUPFAM" id="SSF54373">
    <property type="entry name" value="FAD-linked reductases, C-terminal domain"/>
    <property type="match status" value="2"/>
</dbReference>
<feature type="transmembrane region" description="Helical" evidence="13">
    <location>
        <begin position="444"/>
        <end position="465"/>
    </location>
</feature>
<dbReference type="Gene3D" id="1.20.1720.10">
    <property type="entry name" value="Multidrug resistance protein D"/>
    <property type="match status" value="1"/>
</dbReference>
<comment type="similarity">
    <text evidence="4 11">Belongs to the GMC oxidoreductase family.</text>
</comment>
<dbReference type="InterPro" id="IPR011701">
    <property type="entry name" value="MFS"/>
</dbReference>
<feature type="transmembrane region" description="Helical" evidence="13">
    <location>
        <begin position="322"/>
        <end position="344"/>
    </location>
</feature>
<reference evidence="15 16" key="1">
    <citation type="submission" date="2015-06" db="EMBL/GenBank/DDBJ databases">
        <title>Draft genome of the ant-associated black yeast Phialophora attae CBS 131958.</title>
        <authorList>
            <person name="Moreno L.F."/>
            <person name="Stielow B.J."/>
            <person name="de Hoog S."/>
            <person name="Vicente V.A."/>
            <person name="Weiss V.A."/>
            <person name="de Vries M."/>
            <person name="Cruz L.M."/>
            <person name="Souza E.M."/>
        </authorList>
    </citation>
    <scope>NUCLEOTIDE SEQUENCE [LARGE SCALE GENOMIC DNA]</scope>
    <source>
        <strain evidence="15 16">CBS 131958</strain>
    </source>
</reference>
<dbReference type="EMBL" id="LFJN01000054">
    <property type="protein sequence ID" value="KPI34631.1"/>
    <property type="molecule type" value="Genomic_DNA"/>
</dbReference>
<dbReference type="InterPro" id="IPR036259">
    <property type="entry name" value="MFS_trans_sf"/>
</dbReference>
<dbReference type="PROSITE" id="PS00624">
    <property type="entry name" value="GMC_OXRED_2"/>
    <property type="match status" value="1"/>
</dbReference>
<dbReference type="VEuPathDB" id="FungiDB:AB675_11644"/>
<dbReference type="InterPro" id="IPR002938">
    <property type="entry name" value="FAD-bd"/>
</dbReference>
<evidence type="ECO:0000256" key="3">
    <source>
        <dbReference type="ARBA" id="ARBA00004191"/>
    </source>
</evidence>
<evidence type="ECO:0000256" key="1">
    <source>
        <dbReference type="ARBA" id="ARBA00001974"/>
    </source>
</evidence>
<dbReference type="GO" id="GO:0071949">
    <property type="term" value="F:FAD binding"/>
    <property type="evidence" value="ECO:0007669"/>
    <property type="project" value="InterPro"/>
</dbReference>
<feature type="transmembrane region" description="Helical" evidence="13">
    <location>
        <begin position="477"/>
        <end position="499"/>
    </location>
</feature>
<feature type="transmembrane region" description="Helical" evidence="13">
    <location>
        <begin position="221"/>
        <end position="245"/>
    </location>
</feature>
<evidence type="ECO:0000256" key="7">
    <source>
        <dbReference type="ARBA" id="ARBA00022827"/>
    </source>
</evidence>
<comment type="caution">
    <text evidence="15">The sequence shown here is derived from an EMBL/GenBank/DDBJ whole genome shotgun (WGS) entry which is preliminary data.</text>
</comment>
<dbReference type="Pfam" id="PF05199">
    <property type="entry name" value="GMC_oxred_C"/>
    <property type="match status" value="1"/>
</dbReference>
<keyword evidence="5" id="KW-0134">Cell wall</keyword>